<evidence type="ECO:0000313" key="9">
    <source>
        <dbReference type="EMBL" id="GAA5171785.1"/>
    </source>
</evidence>
<feature type="domain" description="2Fe-2S ferredoxin-type" evidence="8">
    <location>
        <begin position="3"/>
        <end position="105"/>
    </location>
</feature>
<dbReference type="CDD" id="cd00207">
    <property type="entry name" value="fer2"/>
    <property type="match status" value="1"/>
</dbReference>
<dbReference type="InterPro" id="IPR001041">
    <property type="entry name" value="2Fe-2S_ferredoxin-type"/>
</dbReference>
<dbReference type="Gene3D" id="3.10.20.30">
    <property type="match status" value="1"/>
</dbReference>
<keyword evidence="5" id="KW-0408">Iron</keyword>
<keyword evidence="6" id="KW-0411">Iron-sulfur</keyword>
<dbReference type="NCBIfam" id="TIGR02007">
    <property type="entry name" value="fdx_isc"/>
    <property type="match status" value="1"/>
</dbReference>
<keyword evidence="3" id="KW-0001">2Fe-2S</keyword>
<dbReference type="Pfam" id="PF00111">
    <property type="entry name" value="Fer2"/>
    <property type="match status" value="1"/>
</dbReference>
<evidence type="ECO:0000259" key="8">
    <source>
        <dbReference type="PROSITE" id="PS51085"/>
    </source>
</evidence>
<evidence type="ECO:0000256" key="7">
    <source>
        <dbReference type="ARBA" id="ARBA00034078"/>
    </source>
</evidence>
<accession>A0ABP9R613</accession>
<evidence type="ECO:0000256" key="5">
    <source>
        <dbReference type="ARBA" id="ARBA00023004"/>
    </source>
</evidence>
<dbReference type="InterPro" id="IPR011536">
    <property type="entry name" value="Fdx_isc"/>
</dbReference>
<dbReference type="PANTHER" id="PTHR23426:SF65">
    <property type="entry name" value="FERREDOXIN-2, MITOCHONDRIAL"/>
    <property type="match status" value="1"/>
</dbReference>
<evidence type="ECO:0000256" key="4">
    <source>
        <dbReference type="ARBA" id="ARBA00022723"/>
    </source>
</evidence>
<evidence type="ECO:0000256" key="6">
    <source>
        <dbReference type="ARBA" id="ARBA00023014"/>
    </source>
</evidence>
<comment type="similarity">
    <text evidence="1">Belongs to the adrenodoxin/putidaredoxin family.</text>
</comment>
<evidence type="ECO:0000256" key="2">
    <source>
        <dbReference type="ARBA" id="ARBA00019395"/>
    </source>
</evidence>
<name>A0ABP9R613_9RHOO</name>
<dbReference type="InterPro" id="IPR001055">
    <property type="entry name" value="Adrenodoxin-like"/>
</dbReference>
<reference evidence="10" key="1">
    <citation type="journal article" date="2019" name="Int. J. Syst. Evol. Microbiol.">
        <title>The Global Catalogue of Microorganisms (GCM) 10K type strain sequencing project: providing services to taxonomists for standard genome sequencing and annotation.</title>
        <authorList>
            <consortium name="The Broad Institute Genomics Platform"/>
            <consortium name="The Broad Institute Genome Sequencing Center for Infectious Disease"/>
            <person name="Wu L."/>
            <person name="Ma J."/>
        </authorList>
    </citation>
    <scope>NUCLEOTIDE SEQUENCE [LARGE SCALE GENOMIC DNA]</scope>
    <source>
        <strain evidence="10">JCM 18715</strain>
    </source>
</reference>
<dbReference type="InterPro" id="IPR036010">
    <property type="entry name" value="2Fe-2S_ferredoxin-like_sf"/>
</dbReference>
<dbReference type="RefSeq" id="WP_345534586.1">
    <property type="nucleotide sequence ID" value="NZ_BAABLD010000017.1"/>
</dbReference>
<dbReference type="PRINTS" id="PR00355">
    <property type="entry name" value="ADRENODOXIN"/>
</dbReference>
<dbReference type="PANTHER" id="PTHR23426">
    <property type="entry name" value="FERREDOXIN/ADRENODOXIN"/>
    <property type="match status" value="1"/>
</dbReference>
<protein>
    <recommendedName>
        <fullName evidence="2">2Fe-2S ferredoxin</fullName>
    </recommendedName>
</protein>
<evidence type="ECO:0000313" key="10">
    <source>
        <dbReference type="Proteomes" id="UP001500547"/>
    </source>
</evidence>
<dbReference type="EMBL" id="BAABLD010000017">
    <property type="protein sequence ID" value="GAA5171785.1"/>
    <property type="molecule type" value="Genomic_DNA"/>
</dbReference>
<keyword evidence="4" id="KW-0479">Metal-binding</keyword>
<evidence type="ECO:0000256" key="1">
    <source>
        <dbReference type="ARBA" id="ARBA00010914"/>
    </source>
</evidence>
<dbReference type="Proteomes" id="UP001500547">
    <property type="component" value="Unassembled WGS sequence"/>
</dbReference>
<evidence type="ECO:0000256" key="3">
    <source>
        <dbReference type="ARBA" id="ARBA00022714"/>
    </source>
</evidence>
<dbReference type="SUPFAM" id="SSF54292">
    <property type="entry name" value="2Fe-2S ferredoxin-like"/>
    <property type="match status" value="1"/>
</dbReference>
<proteinExistence type="inferred from homology"/>
<keyword evidence="10" id="KW-1185">Reference proteome</keyword>
<dbReference type="InterPro" id="IPR012675">
    <property type="entry name" value="Beta-grasp_dom_sf"/>
</dbReference>
<comment type="cofactor">
    <cofactor evidence="7">
        <name>[2Fe-2S] cluster</name>
        <dbReference type="ChEBI" id="CHEBI:190135"/>
    </cofactor>
</comment>
<organism evidence="9 10">
    <name type="scientific">Viridibacterium curvum</name>
    <dbReference type="NCBI Taxonomy" id="1101404"/>
    <lineage>
        <taxon>Bacteria</taxon>
        <taxon>Pseudomonadati</taxon>
        <taxon>Pseudomonadota</taxon>
        <taxon>Betaproteobacteria</taxon>
        <taxon>Rhodocyclales</taxon>
        <taxon>Rhodocyclaceae</taxon>
        <taxon>Viridibacterium</taxon>
    </lineage>
</organism>
<dbReference type="PROSITE" id="PS51085">
    <property type="entry name" value="2FE2S_FER_2"/>
    <property type="match status" value="1"/>
</dbReference>
<sequence length="111" mass="12035">MSATLTVLPHPDLCPTGARLPIVAGKTICDTLLANHIEIEHACEKVTACATCHVYIRQGAHTLNEASDDEEDQLDDAWGLEPSSRLSCCVKLGTADVTIEIPMHTRNLARE</sequence>
<comment type="caution">
    <text evidence="9">The sequence shown here is derived from an EMBL/GenBank/DDBJ whole genome shotgun (WGS) entry which is preliminary data.</text>
</comment>
<gene>
    <name evidence="9" type="primary">fdx_2</name>
    <name evidence="9" type="ORF">GCM10025770_36920</name>
</gene>